<evidence type="ECO:0000256" key="1">
    <source>
        <dbReference type="ARBA" id="ARBA00000971"/>
    </source>
</evidence>
<comment type="catalytic activity">
    <reaction evidence="1 5">
        <text>[protein]-peptidylproline (omega=180) = [protein]-peptidylproline (omega=0)</text>
        <dbReference type="Rhea" id="RHEA:16237"/>
        <dbReference type="Rhea" id="RHEA-COMP:10747"/>
        <dbReference type="Rhea" id="RHEA-COMP:10748"/>
        <dbReference type="ChEBI" id="CHEBI:83833"/>
        <dbReference type="ChEBI" id="CHEBI:83834"/>
        <dbReference type="EC" id="5.2.1.8"/>
    </reaction>
</comment>
<evidence type="ECO:0000259" key="6">
    <source>
        <dbReference type="PROSITE" id="PS50020"/>
    </source>
</evidence>
<evidence type="ECO:0000313" key="8">
    <source>
        <dbReference type="EMBL" id="GCB62784.1"/>
    </source>
</evidence>
<feature type="domain" description="WW" evidence="6">
    <location>
        <begin position="13"/>
        <end position="45"/>
    </location>
</feature>
<comment type="caution">
    <text evidence="8">The sequence shown here is derived from an EMBL/GenBank/DDBJ whole genome shotgun (WGS) entry which is preliminary data.</text>
</comment>
<dbReference type="CDD" id="cd00201">
    <property type="entry name" value="WW"/>
    <property type="match status" value="1"/>
</dbReference>
<dbReference type="PANTHER" id="PTHR10657">
    <property type="entry name" value="PEPTIDYL-PROLYL CIS-TRANS ISOMERASE"/>
    <property type="match status" value="1"/>
</dbReference>
<dbReference type="InterPro" id="IPR000297">
    <property type="entry name" value="PPIase_PpiC"/>
</dbReference>
<dbReference type="FunFam" id="3.10.50.40:FF:000010">
    <property type="entry name" value="Peptidyl-prolyl cis-trans isomerase Pin1"/>
    <property type="match status" value="1"/>
</dbReference>
<dbReference type="InterPro" id="IPR046357">
    <property type="entry name" value="PPIase_dom_sf"/>
</dbReference>
<dbReference type="Proteomes" id="UP000288216">
    <property type="component" value="Unassembled WGS sequence"/>
</dbReference>
<dbReference type="AlphaFoldDB" id="A0A401NPJ4"/>
<dbReference type="InterPro" id="IPR001202">
    <property type="entry name" value="WW_dom"/>
</dbReference>
<gene>
    <name evidence="8" type="ORF">scyTo_0009580</name>
</gene>
<dbReference type="PANTHER" id="PTHR10657:SF4">
    <property type="entry name" value="PEPTIDYL-PROLYL CIS-TRANS ISOMERASE-RELATED"/>
    <property type="match status" value="1"/>
</dbReference>
<evidence type="ECO:0000259" key="7">
    <source>
        <dbReference type="PROSITE" id="PS50198"/>
    </source>
</evidence>
<dbReference type="PROSITE" id="PS50020">
    <property type="entry name" value="WW_DOMAIN_2"/>
    <property type="match status" value="1"/>
</dbReference>
<keyword evidence="3 4" id="KW-0413">Isomerase</keyword>
<dbReference type="GO" id="GO:0003755">
    <property type="term" value="F:peptidyl-prolyl cis-trans isomerase activity"/>
    <property type="evidence" value="ECO:0007669"/>
    <property type="project" value="UniProtKB-UniRule"/>
</dbReference>
<dbReference type="InterPro" id="IPR023058">
    <property type="entry name" value="PPIase_PpiC_CS"/>
</dbReference>
<keyword evidence="9" id="KW-1185">Reference proteome</keyword>
<reference evidence="8 9" key="1">
    <citation type="journal article" date="2018" name="Nat. Ecol. Evol.">
        <title>Shark genomes provide insights into elasmobranch evolution and the origin of vertebrates.</title>
        <authorList>
            <person name="Hara Y"/>
            <person name="Yamaguchi K"/>
            <person name="Onimaru K"/>
            <person name="Kadota M"/>
            <person name="Koyanagi M"/>
            <person name="Keeley SD"/>
            <person name="Tatsumi K"/>
            <person name="Tanaka K"/>
            <person name="Motone F"/>
            <person name="Kageyama Y"/>
            <person name="Nozu R"/>
            <person name="Adachi N"/>
            <person name="Nishimura O"/>
            <person name="Nakagawa R"/>
            <person name="Tanegashima C"/>
            <person name="Kiyatake I"/>
            <person name="Matsumoto R"/>
            <person name="Murakumo K"/>
            <person name="Nishida K"/>
            <person name="Terakita A"/>
            <person name="Kuratani S"/>
            <person name="Sato K"/>
            <person name="Hyodo S Kuraku.S."/>
        </authorList>
    </citation>
    <scope>NUCLEOTIDE SEQUENCE [LARGE SCALE GENOMIC DNA]</scope>
</reference>
<dbReference type="EC" id="5.2.1.8" evidence="5"/>
<dbReference type="GO" id="GO:0060255">
    <property type="term" value="P:regulation of macromolecule metabolic process"/>
    <property type="evidence" value="ECO:0007669"/>
    <property type="project" value="UniProtKB-ARBA"/>
</dbReference>
<evidence type="ECO:0000256" key="2">
    <source>
        <dbReference type="ARBA" id="ARBA00023110"/>
    </source>
</evidence>
<feature type="domain" description="PpiC" evidence="7">
    <location>
        <begin position="54"/>
        <end position="165"/>
    </location>
</feature>
<evidence type="ECO:0000256" key="4">
    <source>
        <dbReference type="PROSITE-ProRule" id="PRU00278"/>
    </source>
</evidence>
<dbReference type="OMA" id="WEMRTSR"/>
<evidence type="ECO:0000256" key="5">
    <source>
        <dbReference type="RuleBase" id="RU363014"/>
    </source>
</evidence>
<protein>
    <recommendedName>
        <fullName evidence="5">Peptidyl-prolyl cis-trans isomerase</fullName>
        <ecNumber evidence="5">5.2.1.8</ecNumber>
    </recommendedName>
</protein>
<dbReference type="EMBL" id="BFAA01003938">
    <property type="protein sequence ID" value="GCB62784.1"/>
    <property type="molecule type" value="Genomic_DNA"/>
</dbReference>
<dbReference type="Gene3D" id="2.20.70.10">
    <property type="match status" value="1"/>
</dbReference>
<evidence type="ECO:0000256" key="3">
    <source>
        <dbReference type="ARBA" id="ARBA00023235"/>
    </source>
</evidence>
<dbReference type="OrthoDB" id="2530521at2759"/>
<dbReference type="Gene3D" id="3.10.50.40">
    <property type="match status" value="1"/>
</dbReference>
<dbReference type="PROSITE" id="PS50198">
    <property type="entry name" value="PPIC_PPIASE_2"/>
    <property type="match status" value="1"/>
</dbReference>
<dbReference type="GO" id="GO:0080090">
    <property type="term" value="P:regulation of primary metabolic process"/>
    <property type="evidence" value="ECO:0007669"/>
    <property type="project" value="UniProtKB-ARBA"/>
</dbReference>
<dbReference type="Pfam" id="PF00397">
    <property type="entry name" value="WW"/>
    <property type="match status" value="1"/>
</dbReference>
<proteinExistence type="predicted"/>
<dbReference type="PROSITE" id="PS01159">
    <property type="entry name" value="WW_DOMAIN_1"/>
    <property type="match status" value="1"/>
</dbReference>
<dbReference type="InterPro" id="IPR036020">
    <property type="entry name" value="WW_dom_sf"/>
</dbReference>
<dbReference type="GO" id="GO:0005829">
    <property type="term" value="C:cytosol"/>
    <property type="evidence" value="ECO:0007669"/>
    <property type="project" value="TreeGrafter"/>
</dbReference>
<dbReference type="PROSITE" id="PS01096">
    <property type="entry name" value="PPIC_PPIASE_1"/>
    <property type="match status" value="1"/>
</dbReference>
<dbReference type="SMART" id="SM00456">
    <property type="entry name" value="WW"/>
    <property type="match status" value="1"/>
</dbReference>
<sequence length="165" mass="18975">MSPVVEVRSDQYFGIYSSWSRIKLHGRIYFFNHITNRSQWERPKAGGNYNSVEPDKVRCSHLLVKHNQSRRPSSWRQEEITRSKEEALETLNEYIQMIKSGDATFEHLASKYSDCSSAKEGGDLGYFGKGQMQRPFEEATYSLKTGEMSNPVFTDSGIHIILRTA</sequence>
<dbReference type="Pfam" id="PF00639">
    <property type="entry name" value="Rotamase"/>
    <property type="match status" value="1"/>
</dbReference>
<dbReference type="InterPro" id="IPR051370">
    <property type="entry name" value="PPIase_Pin1"/>
</dbReference>
<dbReference type="SUPFAM" id="SSF54534">
    <property type="entry name" value="FKBP-like"/>
    <property type="match status" value="1"/>
</dbReference>
<accession>A0A401NPJ4</accession>
<name>A0A401NPJ4_SCYTO</name>
<evidence type="ECO:0000313" key="9">
    <source>
        <dbReference type="Proteomes" id="UP000288216"/>
    </source>
</evidence>
<dbReference type="STRING" id="75743.A0A401NPJ4"/>
<dbReference type="GO" id="GO:0005634">
    <property type="term" value="C:nucleus"/>
    <property type="evidence" value="ECO:0007669"/>
    <property type="project" value="TreeGrafter"/>
</dbReference>
<dbReference type="SUPFAM" id="SSF51045">
    <property type="entry name" value="WW domain"/>
    <property type="match status" value="1"/>
</dbReference>
<organism evidence="8 9">
    <name type="scientific">Scyliorhinus torazame</name>
    <name type="common">Cloudy catshark</name>
    <name type="synonym">Catulus torazame</name>
    <dbReference type="NCBI Taxonomy" id="75743"/>
    <lineage>
        <taxon>Eukaryota</taxon>
        <taxon>Metazoa</taxon>
        <taxon>Chordata</taxon>
        <taxon>Craniata</taxon>
        <taxon>Vertebrata</taxon>
        <taxon>Chondrichthyes</taxon>
        <taxon>Elasmobranchii</taxon>
        <taxon>Galeomorphii</taxon>
        <taxon>Galeoidea</taxon>
        <taxon>Carcharhiniformes</taxon>
        <taxon>Scyliorhinidae</taxon>
        <taxon>Scyliorhinus</taxon>
    </lineage>
</organism>
<keyword evidence="2 4" id="KW-0697">Rotamase</keyword>